<organism evidence="9 10">
    <name type="scientific">Candidatus Faecalibacterium intestinigallinarum</name>
    <dbReference type="NCBI Taxonomy" id="2838581"/>
    <lineage>
        <taxon>Bacteria</taxon>
        <taxon>Bacillati</taxon>
        <taxon>Bacillota</taxon>
        <taxon>Clostridia</taxon>
        <taxon>Eubacteriales</taxon>
        <taxon>Oscillospiraceae</taxon>
        <taxon>Faecalibacterium</taxon>
    </lineage>
</organism>
<evidence type="ECO:0000256" key="3">
    <source>
        <dbReference type="ARBA" id="ARBA00022692"/>
    </source>
</evidence>
<keyword evidence="7 8" id="KW-0472">Membrane</keyword>
<evidence type="ECO:0000313" key="9">
    <source>
        <dbReference type="EMBL" id="HIW08448.1"/>
    </source>
</evidence>
<reference evidence="9" key="2">
    <citation type="submission" date="2021-04" db="EMBL/GenBank/DDBJ databases">
        <authorList>
            <person name="Gilroy R."/>
        </authorList>
    </citation>
    <scope>NUCLEOTIDE SEQUENCE</scope>
    <source>
        <strain evidence="9">ChiHcolR34-3080</strain>
    </source>
</reference>
<evidence type="ECO:0000256" key="8">
    <source>
        <dbReference type="HAMAP-Rule" id="MF_00478"/>
    </source>
</evidence>
<dbReference type="InterPro" id="IPR010968">
    <property type="entry name" value="RnfE"/>
</dbReference>
<reference evidence="9" key="1">
    <citation type="journal article" date="2021" name="PeerJ">
        <title>Extensive microbial diversity within the chicken gut microbiome revealed by metagenomics and culture.</title>
        <authorList>
            <person name="Gilroy R."/>
            <person name="Ravi A."/>
            <person name="Getino M."/>
            <person name="Pursley I."/>
            <person name="Horton D.L."/>
            <person name="Alikhan N.F."/>
            <person name="Baker D."/>
            <person name="Gharbi K."/>
            <person name="Hall N."/>
            <person name="Watson M."/>
            <person name="Adriaenssens E.M."/>
            <person name="Foster-Nyarko E."/>
            <person name="Jarju S."/>
            <person name="Secka A."/>
            <person name="Antonio M."/>
            <person name="Oren A."/>
            <person name="Chaudhuri R.R."/>
            <person name="La Ragione R."/>
            <person name="Hildebrand F."/>
            <person name="Pallen M.J."/>
        </authorList>
    </citation>
    <scope>NUCLEOTIDE SEQUENCE</scope>
    <source>
        <strain evidence="9">ChiHcolR34-3080</strain>
    </source>
</reference>
<dbReference type="PIRSF" id="PIRSF006102">
    <property type="entry name" value="NQR_DE"/>
    <property type="match status" value="1"/>
</dbReference>
<gene>
    <name evidence="8" type="primary">rnfE</name>
    <name evidence="9" type="ORF">H9890_03480</name>
</gene>
<evidence type="ECO:0000256" key="7">
    <source>
        <dbReference type="ARBA" id="ARBA00023136"/>
    </source>
</evidence>
<proteinExistence type="inferred from homology"/>
<dbReference type="EC" id="7.-.-.-" evidence="8"/>
<comment type="similarity">
    <text evidence="8">Belongs to the NqrDE/RnfAE family.</text>
</comment>
<comment type="subcellular location">
    <subcellularLocation>
        <location evidence="8">Cell membrane</location>
        <topology evidence="8">Multi-pass membrane protein</topology>
    </subcellularLocation>
    <subcellularLocation>
        <location evidence="1">Endomembrane system</location>
        <topology evidence="1">Multi-pass membrane protein</topology>
    </subcellularLocation>
</comment>
<accession>A0A9D1TVL7</accession>
<dbReference type="Pfam" id="PF02508">
    <property type="entry name" value="Rnf-Nqr"/>
    <property type="match status" value="1"/>
</dbReference>
<keyword evidence="6 8" id="KW-1133">Transmembrane helix</keyword>
<dbReference type="InterPro" id="IPR003667">
    <property type="entry name" value="NqrDE/RnfAE"/>
</dbReference>
<keyword evidence="2 8" id="KW-0813">Transport</keyword>
<comment type="function">
    <text evidence="8">Part of a membrane-bound complex that couples electron transfer with translocation of ions across the membrane.</text>
</comment>
<dbReference type="HAMAP" id="MF_00478">
    <property type="entry name" value="RsxE_RnfE"/>
    <property type="match status" value="1"/>
</dbReference>
<dbReference type="EMBL" id="DXHQ01000038">
    <property type="protein sequence ID" value="HIW08448.1"/>
    <property type="molecule type" value="Genomic_DNA"/>
</dbReference>
<feature type="transmembrane region" description="Helical" evidence="8">
    <location>
        <begin position="21"/>
        <end position="39"/>
    </location>
</feature>
<keyword evidence="8" id="KW-1003">Cell membrane</keyword>
<feature type="transmembrane region" description="Helical" evidence="8">
    <location>
        <begin position="75"/>
        <end position="95"/>
    </location>
</feature>
<evidence type="ECO:0000256" key="4">
    <source>
        <dbReference type="ARBA" id="ARBA00022967"/>
    </source>
</evidence>
<keyword evidence="4 8" id="KW-1278">Translocase</keyword>
<feature type="transmembrane region" description="Helical" evidence="8">
    <location>
        <begin position="101"/>
        <end position="119"/>
    </location>
</feature>
<feature type="transmembrane region" description="Helical" evidence="8">
    <location>
        <begin position="131"/>
        <end position="152"/>
    </location>
</feature>
<dbReference type="GO" id="GO:0005886">
    <property type="term" value="C:plasma membrane"/>
    <property type="evidence" value="ECO:0007669"/>
    <property type="project" value="UniProtKB-SubCell"/>
</dbReference>
<dbReference type="Proteomes" id="UP000823933">
    <property type="component" value="Unassembled WGS sequence"/>
</dbReference>
<dbReference type="PANTHER" id="PTHR30586:SF0">
    <property type="entry name" value="ION-TRANSLOCATING OXIDOREDUCTASE COMPLEX SUBUNIT E"/>
    <property type="match status" value="1"/>
</dbReference>
<feature type="transmembrane region" description="Helical" evidence="8">
    <location>
        <begin position="172"/>
        <end position="197"/>
    </location>
</feature>
<evidence type="ECO:0000256" key="6">
    <source>
        <dbReference type="ARBA" id="ARBA00022989"/>
    </source>
</evidence>
<dbReference type="NCBIfam" id="NF009070">
    <property type="entry name" value="PRK12405.1"/>
    <property type="match status" value="1"/>
</dbReference>
<name>A0A9D1TVL7_9FIRM</name>
<evidence type="ECO:0000256" key="1">
    <source>
        <dbReference type="ARBA" id="ARBA00004127"/>
    </source>
</evidence>
<feature type="transmembrane region" description="Helical" evidence="8">
    <location>
        <begin position="45"/>
        <end position="63"/>
    </location>
</feature>
<keyword evidence="5 8" id="KW-0249">Electron transport</keyword>
<evidence type="ECO:0000313" key="10">
    <source>
        <dbReference type="Proteomes" id="UP000823933"/>
    </source>
</evidence>
<evidence type="ECO:0000256" key="5">
    <source>
        <dbReference type="ARBA" id="ARBA00022982"/>
    </source>
</evidence>
<comment type="caution">
    <text evidence="9">The sequence shown here is derived from an EMBL/GenBank/DDBJ whole genome shotgun (WGS) entry which is preliminary data.</text>
</comment>
<evidence type="ECO:0000256" key="2">
    <source>
        <dbReference type="ARBA" id="ARBA00022448"/>
    </source>
</evidence>
<sequence>MAQEKVSKVSILTNGIIKENPVLRLVLGTCSALALTTSVSNAFGMGAAFTFVLVMSNIIIAMLRKIIPAKVHLPCYIVVIASFVTIVQMVMQAFTQSLYDAMGVFIPLIVVNCIILGRAEMFACKNTVVDSAIDGVGMGIGYTLTLLLMSTIREILGNGTWMGFQIMPEGYVPIGIMTQSPGAFLCFGLLMGLCIWVEEKLDARIERKIGCQPIKDLQEGEDNK</sequence>
<dbReference type="NCBIfam" id="TIGR01948">
    <property type="entry name" value="rnfE"/>
    <property type="match status" value="1"/>
</dbReference>
<dbReference type="PANTHER" id="PTHR30586">
    <property type="entry name" value="ELECTRON TRANSPORT COMPLEX PROTEIN RNFE"/>
    <property type="match status" value="1"/>
</dbReference>
<dbReference type="GO" id="GO:0012505">
    <property type="term" value="C:endomembrane system"/>
    <property type="evidence" value="ECO:0007669"/>
    <property type="project" value="UniProtKB-SubCell"/>
</dbReference>
<protein>
    <recommendedName>
        <fullName evidence="8">Ion-translocating oxidoreductase complex subunit E</fullName>
        <ecNumber evidence="8">7.-.-.-</ecNumber>
    </recommendedName>
    <alternativeName>
        <fullName evidence="8">Rnf electron transport complex subunit E</fullName>
    </alternativeName>
</protein>
<comment type="subunit">
    <text evidence="8">The complex is composed of six subunits: RnfA, RnfB, RnfC, RnfD, RnfE and RnfG.</text>
</comment>
<dbReference type="AlphaFoldDB" id="A0A9D1TVL7"/>
<keyword evidence="3 8" id="KW-0812">Transmembrane</keyword>
<dbReference type="GO" id="GO:0022900">
    <property type="term" value="P:electron transport chain"/>
    <property type="evidence" value="ECO:0007669"/>
    <property type="project" value="UniProtKB-UniRule"/>
</dbReference>